<dbReference type="InterPro" id="IPR001247">
    <property type="entry name" value="ExoRNase_PH_dom1"/>
</dbReference>
<dbReference type="SUPFAM" id="SSF55666">
    <property type="entry name" value="Ribonuclease PH domain 2-like"/>
    <property type="match status" value="1"/>
</dbReference>
<keyword evidence="5" id="KW-0694">RNA-binding</keyword>
<dbReference type="InterPro" id="IPR027408">
    <property type="entry name" value="PNPase/RNase_PH_dom_sf"/>
</dbReference>
<keyword evidence="3" id="KW-0820">tRNA-binding</keyword>
<dbReference type="AlphaFoldDB" id="A0A381S5C2"/>
<dbReference type="GO" id="GO:0000049">
    <property type="term" value="F:tRNA binding"/>
    <property type="evidence" value="ECO:0007669"/>
    <property type="project" value="UniProtKB-KW"/>
</dbReference>
<dbReference type="FunFam" id="3.30.230.70:FF:000003">
    <property type="entry name" value="Ribonuclease PH"/>
    <property type="match status" value="1"/>
</dbReference>
<dbReference type="InterPro" id="IPR050080">
    <property type="entry name" value="RNase_PH"/>
</dbReference>
<evidence type="ECO:0000256" key="3">
    <source>
        <dbReference type="ARBA" id="ARBA00022555"/>
    </source>
</evidence>
<dbReference type="InterPro" id="IPR020568">
    <property type="entry name" value="Ribosomal_Su5_D2-typ_SF"/>
</dbReference>
<dbReference type="PROSITE" id="PS01277">
    <property type="entry name" value="RIBONUCLEASE_PH"/>
    <property type="match status" value="1"/>
</dbReference>
<dbReference type="InterPro" id="IPR018336">
    <property type="entry name" value="RNase_PH_CS"/>
</dbReference>
<gene>
    <name evidence="8" type="ORF">METZ01_LOCUS52146</name>
</gene>
<evidence type="ECO:0000313" key="8">
    <source>
        <dbReference type="EMBL" id="SUZ99292.1"/>
    </source>
</evidence>
<dbReference type="SUPFAM" id="SSF54211">
    <property type="entry name" value="Ribosomal protein S5 domain 2-like"/>
    <property type="match status" value="1"/>
</dbReference>
<dbReference type="GO" id="GO:0016075">
    <property type="term" value="P:rRNA catabolic process"/>
    <property type="evidence" value="ECO:0007669"/>
    <property type="project" value="TreeGrafter"/>
</dbReference>
<dbReference type="Pfam" id="PF01138">
    <property type="entry name" value="RNase_PH"/>
    <property type="match status" value="1"/>
</dbReference>
<dbReference type="GO" id="GO:0009022">
    <property type="term" value="F:tRNA nucleotidyltransferase activity"/>
    <property type="evidence" value="ECO:0007669"/>
    <property type="project" value="InterPro"/>
</dbReference>
<dbReference type="CDD" id="cd11362">
    <property type="entry name" value="RNase_PH_bact"/>
    <property type="match status" value="1"/>
</dbReference>
<evidence type="ECO:0000256" key="1">
    <source>
        <dbReference type="ARBA" id="ARBA00006678"/>
    </source>
</evidence>
<dbReference type="PANTHER" id="PTHR11953:SF0">
    <property type="entry name" value="EXOSOME COMPLEX COMPONENT RRP41"/>
    <property type="match status" value="1"/>
</dbReference>
<sequence length="256" mass="27831">MDESIRSDARNAEQLRPTRLTPHYLLHAEGSVLIEAGRTRVICTASIEDRVPPFLRGSGKGWITAEYGMLPRATTTRVTREASKGKVSGRTQEIQRLIGRSLRAVSQLEALGERTIWIDCDVIQADGGTRTASITGGFVALVLALQKMREASIIDSMPVQDYVAATSVGIVGGTPILDLAYEEDSSADVDMNVVKTGDGRFVEVQGTAEAEPFGRDALDRLLELADIGTRHLIELQRDIVGLFLIDATTDRNHQSG</sequence>
<proteinExistence type="inferred from homology"/>
<dbReference type="GO" id="GO:0006364">
    <property type="term" value="P:rRNA processing"/>
    <property type="evidence" value="ECO:0007669"/>
    <property type="project" value="UniProtKB-KW"/>
</dbReference>
<dbReference type="GO" id="GO:0008033">
    <property type="term" value="P:tRNA processing"/>
    <property type="evidence" value="ECO:0007669"/>
    <property type="project" value="UniProtKB-KW"/>
</dbReference>
<keyword evidence="2" id="KW-0698">rRNA processing</keyword>
<dbReference type="Gene3D" id="3.30.230.70">
    <property type="entry name" value="GHMP Kinase, N-terminal domain"/>
    <property type="match status" value="1"/>
</dbReference>
<dbReference type="EMBL" id="UINC01002688">
    <property type="protein sequence ID" value="SUZ99292.1"/>
    <property type="molecule type" value="Genomic_DNA"/>
</dbReference>
<dbReference type="HAMAP" id="MF_00564">
    <property type="entry name" value="RNase_PH"/>
    <property type="match status" value="1"/>
</dbReference>
<dbReference type="NCBIfam" id="TIGR01966">
    <property type="entry name" value="RNasePH"/>
    <property type="match status" value="1"/>
</dbReference>
<protein>
    <submittedName>
        <fullName evidence="8">Uncharacterized protein</fullName>
    </submittedName>
</protein>
<dbReference type="InterPro" id="IPR015847">
    <property type="entry name" value="ExoRNase_PH_dom2"/>
</dbReference>
<name>A0A381S5C2_9ZZZZ</name>
<reference evidence="8" key="1">
    <citation type="submission" date="2018-05" db="EMBL/GenBank/DDBJ databases">
        <authorList>
            <person name="Lanie J.A."/>
            <person name="Ng W.-L."/>
            <person name="Kazmierczak K.M."/>
            <person name="Andrzejewski T.M."/>
            <person name="Davidsen T.M."/>
            <person name="Wayne K.J."/>
            <person name="Tettelin H."/>
            <person name="Glass J.I."/>
            <person name="Rusch D."/>
            <person name="Podicherti R."/>
            <person name="Tsui H.-C.T."/>
            <person name="Winkler M.E."/>
        </authorList>
    </citation>
    <scope>NUCLEOTIDE SEQUENCE</scope>
</reference>
<evidence type="ECO:0000256" key="5">
    <source>
        <dbReference type="ARBA" id="ARBA00022884"/>
    </source>
</evidence>
<feature type="domain" description="Exoribonuclease phosphorolytic" evidence="7">
    <location>
        <begin position="161"/>
        <end position="225"/>
    </location>
</feature>
<comment type="similarity">
    <text evidence="1">Belongs to the RNase PH family.</text>
</comment>
<evidence type="ECO:0000256" key="2">
    <source>
        <dbReference type="ARBA" id="ARBA00022552"/>
    </source>
</evidence>
<evidence type="ECO:0000259" key="7">
    <source>
        <dbReference type="Pfam" id="PF03725"/>
    </source>
</evidence>
<dbReference type="Pfam" id="PF03725">
    <property type="entry name" value="RNase_PH_C"/>
    <property type="match status" value="1"/>
</dbReference>
<accession>A0A381S5C2</accession>
<feature type="domain" description="Exoribonuclease phosphorolytic" evidence="6">
    <location>
        <begin position="14"/>
        <end position="144"/>
    </location>
</feature>
<evidence type="ECO:0000259" key="6">
    <source>
        <dbReference type="Pfam" id="PF01138"/>
    </source>
</evidence>
<evidence type="ECO:0000256" key="4">
    <source>
        <dbReference type="ARBA" id="ARBA00022694"/>
    </source>
</evidence>
<dbReference type="InterPro" id="IPR002381">
    <property type="entry name" value="RNase_PH_bac-type"/>
</dbReference>
<dbReference type="InterPro" id="IPR036345">
    <property type="entry name" value="ExoRNase_PH_dom2_sf"/>
</dbReference>
<keyword evidence="4" id="KW-0819">tRNA processing</keyword>
<organism evidence="8">
    <name type="scientific">marine metagenome</name>
    <dbReference type="NCBI Taxonomy" id="408172"/>
    <lineage>
        <taxon>unclassified sequences</taxon>
        <taxon>metagenomes</taxon>
        <taxon>ecological metagenomes</taxon>
    </lineage>
</organism>
<dbReference type="PANTHER" id="PTHR11953">
    <property type="entry name" value="EXOSOME COMPLEX COMPONENT"/>
    <property type="match status" value="1"/>
</dbReference>